<reference evidence="4 5" key="1">
    <citation type="submission" date="2021-06" db="EMBL/GenBank/DDBJ databases">
        <title>Description of novel taxa of the family Lachnospiraceae.</title>
        <authorList>
            <person name="Chaplin A.V."/>
            <person name="Sokolova S.R."/>
            <person name="Pikina A.P."/>
            <person name="Korzhanova M."/>
            <person name="Belova V."/>
            <person name="Korostin D."/>
            <person name="Efimov B.A."/>
        </authorList>
    </citation>
    <scope>NUCLEOTIDE SEQUENCE [LARGE SCALE GENOMIC DNA]</scope>
    <source>
        <strain evidence="4 5">ASD4241</strain>
    </source>
</reference>
<accession>A0ABS6K4Q1</accession>
<feature type="domain" description="DUF3502" evidence="3">
    <location>
        <begin position="462"/>
        <end position="529"/>
    </location>
</feature>
<comment type="caution">
    <text evidence="4">The sequence shown here is derived from an EMBL/GenBank/DDBJ whole genome shotgun (WGS) entry which is preliminary data.</text>
</comment>
<dbReference type="Gene3D" id="3.40.190.10">
    <property type="entry name" value="Periplasmic binding protein-like II"/>
    <property type="match status" value="1"/>
</dbReference>
<sequence length="532" mass="60171">MKRKRMVSLLMTAVLTVGMCLGMAGCGAKGEADVKDSAAAAPAEKEQPQEEAAAPEEGVDTSEEVVLTMYLLGDRTPDFDAVFDKINEKLKKEINAVLDVKFMSWSEYEQKYPLVFASGEDWDIIFSADWAFYNAQATKQGFWEVTKEALEKYAPMTAETMYEEAWEQSKVNGKAYMLPMNYKEITSYVYIARGDLMDKYNITSVSSLDEVETYLDAIAKNEKSMIPLDIGSDFDALFMFDRMWRQATEGKVENIGPWQAMAGVNTDGSEEVVRCLTEFPELTEVITRLKDWKDRGFWSKSAAVNTQNNKESFAAGKSALALMNVNNAKSEYANISAQHPEWDIRIFDAEGNAKSIVNSYLANGMCIFSKSKHPERALMALDYLRNDEECHDLFSYGIEGTHWEPVGEEHLKSLEESANYPYDGNCNWGIRNDAYWRTIDGGIPGLEEMTKHWEDNAKSLKYSTFVFNDENVKNEIAAITEIFGTDYKLLCLGFTDDPEKDIEKMREKMKAAGADKVYAEMQKQAEQYMAGK</sequence>
<evidence type="ECO:0000256" key="2">
    <source>
        <dbReference type="SAM" id="SignalP"/>
    </source>
</evidence>
<organism evidence="4 5">
    <name type="scientific">Diplocloster modestus</name>
    <dbReference type="NCBI Taxonomy" id="2850322"/>
    <lineage>
        <taxon>Bacteria</taxon>
        <taxon>Bacillati</taxon>
        <taxon>Bacillota</taxon>
        <taxon>Clostridia</taxon>
        <taxon>Lachnospirales</taxon>
        <taxon>Lachnospiraceae</taxon>
        <taxon>Diplocloster</taxon>
    </lineage>
</organism>
<dbReference type="InterPro" id="IPR022627">
    <property type="entry name" value="DUF3502"/>
</dbReference>
<dbReference type="Pfam" id="PF12010">
    <property type="entry name" value="DUF3502"/>
    <property type="match status" value="1"/>
</dbReference>
<name>A0ABS6K4Q1_9FIRM</name>
<feature type="signal peptide" evidence="2">
    <location>
        <begin position="1"/>
        <end position="24"/>
    </location>
</feature>
<dbReference type="Proteomes" id="UP001314681">
    <property type="component" value="Unassembled WGS sequence"/>
</dbReference>
<dbReference type="EMBL" id="JAHQCX010000003">
    <property type="protein sequence ID" value="MBU9725460.1"/>
    <property type="molecule type" value="Genomic_DNA"/>
</dbReference>
<keyword evidence="2" id="KW-0732">Signal</keyword>
<feature type="region of interest" description="Disordered" evidence="1">
    <location>
        <begin position="37"/>
        <end position="61"/>
    </location>
</feature>
<dbReference type="PANTHER" id="PTHR43649">
    <property type="entry name" value="ARABINOSE-BINDING PROTEIN-RELATED"/>
    <property type="match status" value="1"/>
</dbReference>
<dbReference type="PROSITE" id="PS51257">
    <property type="entry name" value="PROKAR_LIPOPROTEIN"/>
    <property type="match status" value="1"/>
</dbReference>
<evidence type="ECO:0000259" key="3">
    <source>
        <dbReference type="Pfam" id="PF12010"/>
    </source>
</evidence>
<dbReference type="PANTHER" id="PTHR43649:SF17">
    <property type="entry name" value="ABC TRANSPORTER SOLUTE BINDING PROTEIN-SUGAR TRANSPORT"/>
    <property type="match status" value="1"/>
</dbReference>
<evidence type="ECO:0000313" key="4">
    <source>
        <dbReference type="EMBL" id="MBU9725460.1"/>
    </source>
</evidence>
<dbReference type="InterPro" id="IPR050490">
    <property type="entry name" value="Bact_solute-bd_prot1"/>
</dbReference>
<evidence type="ECO:0000313" key="5">
    <source>
        <dbReference type="Proteomes" id="UP001314681"/>
    </source>
</evidence>
<proteinExistence type="predicted"/>
<keyword evidence="5" id="KW-1185">Reference proteome</keyword>
<dbReference type="SUPFAM" id="SSF53850">
    <property type="entry name" value="Periplasmic binding protein-like II"/>
    <property type="match status" value="1"/>
</dbReference>
<dbReference type="RefSeq" id="WP_158350764.1">
    <property type="nucleotide sequence ID" value="NZ_JAHQCX010000003.1"/>
</dbReference>
<protein>
    <submittedName>
        <fullName evidence="4">ABC transporter substrate-binding protein</fullName>
    </submittedName>
</protein>
<feature type="chain" id="PRO_5046739559" evidence="2">
    <location>
        <begin position="25"/>
        <end position="532"/>
    </location>
</feature>
<evidence type="ECO:0000256" key="1">
    <source>
        <dbReference type="SAM" id="MobiDB-lite"/>
    </source>
</evidence>
<gene>
    <name evidence="4" type="ORF">KTH90_05460</name>
</gene>